<feature type="domain" description="NIDO" evidence="3">
    <location>
        <begin position="163"/>
        <end position="298"/>
    </location>
</feature>
<feature type="signal peptide" evidence="2">
    <location>
        <begin position="1"/>
        <end position="28"/>
    </location>
</feature>
<keyword evidence="1" id="KW-0472">Membrane</keyword>
<feature type="chain" id="PRO_5034804781" description="NIDO domain-containing protein" evidence="2">
    <location>
        <begin position="29"/>
        <end position="473"/>
    </location>
</feature>
<accession>A0A8H9LXF8</accession>
<evidence type="ECO:0000313" key="5">
    <source>
        <dbReference type="Proteomes" id="UP000622604"/>
    </source>
</evidence>
<organism evidence="4 5">
    <name type="scientific">Paraglaciecola chathamensis</name>
    <dbReference type="NCBI Taxonomy" id="368405"/>
    <lineage>
        <taxon>Bacteria</taxon>
        <taxon>Pseudomonadati</taxon>
        <taxon>Pseudomonadota</taxon>
        <taxon>Gammaproteobacteria</taxon>
        <taxon>Alteromonadales</taxon>
        <taxon>Alteromonadaceae</taxon>
        <taxon>Paraglaciecola</taxon>
    </lineage>
</organism>
<evidence type="ECO:0000313" key="4">
    <source>
        <dbReference type="EMBL" id="GGZ71418.1"/>
    </source>
</evidence>
<sequence>MYEFKRLVKAVAFGGVLAASMAPIAANASVLLEGWSGSGDSGFGTIALEKNDDGSSQEIFFSDYADLSFDSGVNFFGRSHDSFYVNNNGNISFNGSVGSFTPEEFPITRFGDDDFDDGGDGGECGEACSDIPQEVQQTRSTFTANNEEIEAPAELNTIAMIAPFWADVDTGCDDCGDVFIGSPNAETLVITWDRVGFYPSDSSLTNTFQLVLIDRADTGAGNFDVEFRYEDINWTTGDASDGENGLGGTPAQAGYDAGDGVNFFTLPGSRTDEVVNLDTAASNTDTAGIWKFAIRDGELPGDNAENPILPVINPETPTDYNFEFVIIEPETPIFIDPDVAVGYDYIVNSGPNITSVMLPTGFGDDVYDLWLWDAALMDWFDTGEDLLGGVTYDFDTAVDRFRILGIEASEMVDPTDPQAFVTALTFDDTGVINMNQNAITEFVDDAQAVSAPAGLGIFALSLLVFLRARKHRA</sequence>
<dbReference type="Pfam" id="PF06119">
    <property type="entry name" value="NIDO"/>
    <property type="match status" value="1"/>
</dbReference>
<dbReference type="PANTHER" id="PTHR13802:SF59">
    <property type="entry name" value="SUSHI DOMAIN-CONTAINING PROTEIN 2"/>
    <property type="match status" value="1"/>
</dbReference>
<feature type="transmembrane region" description="Helical" evidence="1">
    <location>
        <begin position="449"/>
        <end position="468"/>
    </location>
</feature>
<dbReference type="InterPro" id="IPR003886">
    <property type="entry name" value="NIDO_dom"/>
</dbReference>
<dbReference type="EMBL" id="BMZC01000009">
    <property type="protein sequence ID" value="GGZ71418.1"/>
    <property type="molecule type" value="Genomic_DNA"/>
</dbReference>
<dbReference type="PROSITE" id="PS51220">
    <property type="entry name" value="NIDO"/>
    <property type="match status" value="1"/>
</dbReference>
<dbReference type="GO" id="GO:0007160">
    <property type="term" value="P:cell-matrix adhesion"/>
    <property type="evidence" value="ECO:0007669"/>
    <property type="project" value="InterPro"/>
</dbReference>
<gene>
    <name evidence="4" type="ORF">GCM10011274_32240</name>
</gene>
<dbReference type="AlphaFoldDB" id="A0A8H9LXF8"/>
<dbReference type="Proteomes" id="UP000622604">
    <property type="component" value="Unassembled WGS sequence"/>
</dbReference>
<reference evidence="4" key="1">
    <citation type="journal article" date="2014" name="Int. J. Syst. Evol. Microbiol.">
        <title>Complete genome sequence of Corynebacterium casei LMG S-19264T (=DSM 44701T), isolated from a smear-ripened cheese.</title>
        <authorList>
            <consortium name="US DOE Joint Genome Institute (JGI-PGF)"/>
            <person name="Walter F."/>
            <person name="Albersmeier A."/>
            <person name="Kalinowski J."/>
            <person name="Ruckert C."/>
        </authorList>
    </citation>
    <scope>NUCLEOTIDE SEQUENCE</scope>
    <source>
        <strain evidence="4">KCTC 32337</strain>
    </source>
</reference>
<evidence type="ECO:0000256" key="2">
    <source>
        <dbReference type="SAM" id="SignalP"/>
    </source>
</evidence>
<reference evidence="4" key="2">
    <citation type="submission" date="2020-09" db="EMBL/GenBank/DDBJ databases">
        <authorList>
            <person name="Sun Q."/>
            <person name="Kim S."/>
        </authorList>
    </citation>
    <scope>NUCLEOTIDE SEQUENCE</scope>
    <source>
        <strain evidence="4">KCTC 32337</strain>
    </source>
</reference>
<keyword evidence="1" id="KW-0812">Transmembrane</keyword>
<proteinExistence type="predicted"/>
<keyword evidence="2" id="KW-0732">Signal</keyword>
<evidence type="ECO:0000256" key="1">
    <source>
        <dbReference type="SAM" id="Phobius"/>
    </source>
</evidence>
<dbReference type="SMART" id="SM00539">
    <property type="entry name" value="NIDO"/>
    <property type="match status" value="1"/>
</dbReference>
<dbReference type="PANTHER" id="PTHR13802">
    <property type="entry name" value="MUCIN 4-RELATED"/>
    <property type="match status" value="1"/>
</dbReference>
<keyword evidence="1" id="KW-1133">Transmembrane helix</keyword>
<dbReference type="InterPro" id="IPR051495">
    <property type="entry name" value="Epithelial_Barrier/Signaling"/>
</dbReference>
<evidence type="ECO:0000259" key="3">
    <source>
        <dbReference type="PROSITE" id="PS51220"/>
    </source>
</evidence>
<protein>
    <recommendedName>
        <fullName evidence="3">NIDO domain-containing protein</fullName>
    </recommendedName>
</protein>
<name>A0A8H9LXF8_9ALTE</name>
<comment type="caution">
    <text evidence="4">The sequence shown here is derived from an EMBL/GenBank/DDBJ whole genome shotgun (WGS) entry which is preliminary data.</text>
</comment>
<dbReference type="RefSeq" id="WP_191866597.1">
    <property type="nucleotide sequence ID" value="NZ_BMZC01000009.1"/>
</dbReference>